<name>A0ABS8AI16_9BACT</name>
<gene>
    <name evidence="2" type="ORF">LGH70_20630</name>
</gene>
<keyword evidence="1" id="KW-0732">Signal</keyword>
<dbReference type="Proteomes" id="UP001165297">
    <property type="component" value="Unassembled WGS sequence"/>
</dbReference>
<proteinExistence type="predicted"/>
<feature type="chain" id="PRO_5047409638" description="CBM-cenC domain-containing protein" evidence="1">
    <location>
        <begin position="19"/>
        <end position="181"/>
    </location>
</feature>
<dbReference type="PROSITE" id="PS51257">
    <property type="entry name" value="PROKAR_LIPOPROTEIN"/>
    <property type="match status" value="1"/>
</dbReference>
<feature type="signal peptide" evidence="1">
    <location>
        <begin position="1"/>
        <end position="18"/>
    </location>
</feature>
<dbReference type="RefSeq" id="WP_226189635.1">
    <property type="nucleotide sequence ID" value="NZ_JAJADQ010000013.1"/>
</dbReference>
<evidence type="ECO:0000256" key="1">
    <source>
        <dbReference type="SAM" id="SignalP"/>
    </source>
</evidence>
<evidence type="ECO:0000313" key="3">
    <source>
        <dbReference type="Proteomes" id="UP001165297"/>
    </source>
</evidence>
<accession>A0ABS8AI16</accession>
<dbReference type="Gene3D" id="2.60.120.260">
    <property type="entry name" value="Galactose-binding domain-like"/>
    <property type="match status" value="1"/>
</dbReference>
<dbReference type="EMBL" id="JAJADQ010000013">
    <property type="protein sequence ID" value="MCB2380012.1"/>
    <property type="molecule type" value="Genomic_DNA"/>
</dbReference>
<organism evidence="2 3">
    <name type="scientific">Hymenobacter nitidus</name>
    <dbReference type="NCBI Taxonomy" id="2880929"/>
    <lineage>
        <taxon>Bacteria</taxon>
        <taxon>Pseudomonadati</taxon>
        <taxon>Bacteroidota</taxon>
        <taxon>Cytophagia</taxon>
        <taxon>Cytophagales</taxon>
        <taxon>Hymenobacteraceae</taxon>
        <taxon>Hymenobacter</taxon>
    </lineage>
</organism>
<dbReference type="SUPFAM" id="SSF49785">
    <property type="entry name" value="Galactose-binding domain-like"/>
    <property type="match status" value="1"/>
</dbReference>
<keyword evidence="3" id="KW-1185">Reference proteome</keyword>
<sequence length="181" mass="19512">MRTLTASSLLLLGGLMMASCGGSDKSAEADEKTLINTNFDNFQGWVNNYSGGLSDKAAHSGRYSITVGGGKEYGIAFSSPLGQLIAAKPRKLHLEAWVRIDEPNTPVQLVVQITKPVGDEKVFWKGLALAEGSKPGQWTELKTDLILPENVSSDQILGVYMWANGAGKPVYLDDLRITNAE</sequence>
<dbReference type="InterPro" id="IPR008979">
    <property type="entry name" value="Galactose-bd-like_sf"/>
</dbReference>
<comment type="caution">
    <text evidence="2">The sequence shown here is derived from an EMBL/GenBank/DDBJ whole genome shotgun (WGS) entry which is preliminary data.</text>
</comment>
<reference evidence="2" key="1">
    <citation type="submission" date="2021-10" db="EMBL/GenBank/DDBJ databases">
        <authorList>
            <person name="Dean J.D."/>
            <person name="Kim M.K."/>
            <person name="Newey C.N."/>
            <person name="Stoker T.S."/>
            <person name="Thompson D.W."/>
            <person name="Grose J.H."/>
        </authorList>
    </citation>
    <scope>NUCLEOTIDE SEQUENCE</scope>
    <source>
        <strain evidence="2">BT635</strain>
    </source>
</reference>
<protein>
    <recommendedName>
        <fullName evidence="4">CBM-cenC domain-containing protein</fullName>
    </recommendedName>
</protein>
<evidence type="ECO:0000313" key="2">
    <source>
        <dbReference type="EMBL" id="MCB2380012.1"/>
    </source>
</evidence>
<evidence type="ECO:0008006" key="4">
    <source>
        <dbReference type="Google" id="ProtNLM"/>
    </source>
</evidence>